<keyword evidence="2 7" id="KW-0813">Transport</keyword>
<protein>
    <submittedName>
        <fullName evidence="9">SusC/RagA family TonB-linked outer membrane protein</fullName>
    </submittedName>
</protein>
<dbReference type="Pfam" id="PF07715">
    <property type="entry name" value="Plug"/>
    <property type="match status" value="1"/>
</dbReference>
<sequence>MFIVFAIGAFAQNKITGVVTDITGEPVIGASVVVRGTTNGSITDLNGNFSILNAPQNATLVVSYIGYESQTIVTNGRHELKVSLVEDKKTLEEVVVVGYGVQKKSDVTGALTRIGQTELNAMPVKDALQAMQGKTAGVDITTNQRPGETGGISIRGVRSLNADQGPLYVVDGMIIQNGGIENLNPQDIESIDVLKDASATAIYGSRGANGVILVTTKHGRNGKAVISYSGSVTVENMYDVTHMMNTGEWIAYARQAKMNQISKTGQNLYGSDTPSYNADKAIWGSIGASWANIEAGWSADHSTWNGDDAITYDWTKYGKQTGVSTEHTLSVAGGTDKIQAYGSFGFLRQESTQPGQLYKRYTAKVSVDATPQTWFKMGANINAAFGDQQYGYNFAKSVTGSGDYYSALKSMLPWTVPYDDNGLYIRNPAAGDVNIINPINELQYTENNRQQLTLNGSFYAELNIGEMWKPLTGLRFRTQFGPEFRYYRDGVAYAADGINGDGNNTASYNTNQTRSWTWDNLVYYDRTIAQNHKINLTLLQSSSDYHYELGDMKAIGTATTDEKWFNLFSAGKLNSFGTGLTEKQLESYMARFNYSYKDKYLLTASVRRDGASQLAEGHKWANFPSLALGWRIDQEDFMKGITWIDGLKLRLGYGVTGNAAISPYGTKGAITTLYYNYGNTDSSIGYVASDPSQSHPAKMANSNLGWERTSQYNFGLDYSFLKNRITGSFDIYSTKTNDLLMDMSIPSLTGYTSTYANVGKTKGWGIDFQLNTINIMTKDFHWMTNITYSMDRSEISELANGVKEDLNNGWFVGRQIGIVGYDYVYDGIWKTSEATEAAKYNRKPGQIKVKDLDGDGKIDATHDRCIRGYLRPKWSGGMTNTFTYKDFELSFFMYARWGFMVRTGGLTLDGRYAQRKIDYWVANTNENAEYYAPGSNGEAADTYSSSMNYHDGSFIKMRNISFGYNVPKRYLDKLGIGALKLYVQALNPFMIYHRIKYLDTDLSSYDNNTVTSGAGVSTRSWAFGLNLSF</sequence>
<dbReference type="InterPro" id="IPR008969">
    <property type="entry name" value="CarboxyPept-like_regulatory"/>
</dbReference>
<keyword evidence="5 7" id="KW-0472">Membrane</keyword>
<dbReference type="PROSITE" id="PS52016">
    <property type="entry name" value="TONB_DEPENDENT_REC_3"/>
    <property type="match status" value="1"/>
</dbReference>
<dbReference type="SUPFAM" id="SSF49464">
    <property type="entry name" value="Carboxypeptidase regulatory domain-like"/>
    <property type="match status" value="1"/>
</dbReference>
<dbReference type="InterPro" id="IPR039426">
    <property type="entry name" value="TonB-dep_rcpt-like"/>
</dbReference>
<dbReference type="InterPro" id="IPR037066">
    <property type="entry name" value="Plug_dom_sf"/>
</dbReference>
<evidence type="ECO:0000256" key="4">
    <source>
        <dbReference type="ARBA" id="ARBA00022692"/>
    </source>
</evidence>
<dbReference type="NCBIfam" id="TIGR04056">
    <property type="entry name" value="OMP_RagA_SusC"/>
    <property type="match status" value="1"/>
</dbReference>
<keyword evidence="4 7" id="KW-0812">Transmembrane</keyword>
<dbReference type="InterPro" id="IPR012910">
    <property type="entry name" value="Plug_dom"/>
</dbReference>
<evidence type="ECO:0000256" key="3">
    <source>
        <dbReference type="ARBA" id="ARBA00022452"/>
    </source>
</evidence>
<keyword evidence="3 7" id="KW-1134">Transmembrane beta strand</keyword>
<dbReference type="NCBIfam" id="TIGR04057">
    <property type="entry name" value="SusC_RagA_signa"/>
    <property type="match status" value="1"/>
</dbReference>
<dbReference type="InterPro" id="IPR036942">
    <property type="entry name" value="Beta-barrel_TonB_sf"/>
</dbReference>
<accession>A0ABN6EGQ0</accession>
<evidence type="ECO:0000313" key="9">
    <source>
        <dbReference type="EMBL" id="BCS84999.1"/>
    </source>
</evidence>
<comment type="similarity">
    <text evidence="7">Belongs to the TonB-dependent receptor family.</text>
</comment>
<dbReference type="EMBL" id="AP024484">
    <property type="protein sequence ID" value="BCS84999.1"/>
    <property type="molecule type" value="Genomic_DNA"/>
</dbReference>
<evidence type="ECO:0000256" key="5">
    <source>
        <dbReference type="ARBA" id="ARBA00023136"/>
    </source>
</evidence>
<proteinExistence type="inferred from homology"/>
<dbReference type="InterPro" id="IPR023996">
    <property type="entry name" value="TonB-dep_OMP_SusC/RagA"/>
</dbReference>
<evidence type="ECO:0000256" key="7">
    <source>
        <dbReference type="PROSITE-ProRule" id="PRU01360"/>
    </source>
</evidence>
<evidence type="ECO:0000313" key="10">
    <source>
        <dbReference type="Proteomes" id="UP001319045"/>
    </source>
</evidence>
<feature type="domain" description="TonB-dependent receptor plug" evidence="8">
    <location>
        <begin position="104"/>
        <end position="211"/>
    </location>
</feature>
<evidence type="ECO:0000256" key="1">
    <source>
        <dbReference type="ARBA" id="ARBA00004571"/>
    </source>
</evidence>
<dbReference type="Gene3D" id="2.60.40.1120">
    <property type="entry name" value="Carboxypeptidase-like, regulatory domain"/>
    <property type="match status" value="1"/>
</dbReference>
<dbReference type="Gene3D" id="2.170.130.10">
    <property type="entry name" value="TonB-dependent receptor, plug domain"/>
    <property type="match status" value="1"/>
</dbReference>
<evidence type="ECO:0000256" key="6">
    <source>
        <dbReference type="ARBA" id="ARBA00023237"/>
    </source>
</evidence>
<comment type="subcellular location">
    <subcellularLocation>
        <location evidence="1 7">Cell outer membrane</location>
        <topology evidence="1 7">Multi-pass membrane protein</topology>
    </subcellularLocation>
</comment>
<keyword evidence="6 7" id="KW-0998">Cell outer membrane</keyword>
<dbReference type="SUPFAM" id="SSF56935">
    <property type="entry name" value="Porins"/>
    <property type="match status" value="1"/>
</dbReference>
<evidence type="ECO:0000256" key="2">
    <source>
        <dbReference type="ARBA" id="ARBA00022448"/>
    </source>
</evidence>
<organism evidence="9 10">
    <name type="scientific">Prevotella herbatica</name>
    <dbReference type="NCBI Taxonomy" id="2801997"/>
    <lineage>
        <taxon>Bacteria</taxon>
        <taxon>Pseudomonadati</taxon>
        <taxon>Bacteroidota</taxon>
        <taxon>Bacteroidia</taxon>
        <taxon>Bacteroidales</taxon>
        <taxon>Prevotellaceae</taxon>
        <taxon>Prevotella</taxon>
    </lineage>
</organism>
<reference evidence="9 10" key="1">
    <citation type="journal article" date="2022" name="Int. J. Syst. Evol. Microbiol.">
        <title>Prevotella herbatica sp. nov., a plant polysaccharide-decomposing anaerobic bacterium isolated from a methanogenic reactor.</title>
        <authorList>
            <person name="Uek A."/>
            <person name="Tonouchi A."/>
            <person name="Kaku N."/>
            <person name="Ueki K."/>
        </authorList>
    </citation>
    <scope>NUCLEOTIDE SEQUENCE [LARGE SCALE GENOMIC DNA]</scope>
    <source>
        <strain evidence="9 10">WR041</strain>
    </source>
</reference>
<name>A0ABN6EGQ0_9BACT</name>
<gene>
    <name evidence="9" type="ORF">prwr041_08920</name>
</gene>
<keyword evidence="10" id="KW-1185">Reference proteome</keyword>
<dbReference type="Gene3D" id="2.40.170.20">
    <property type="entry name" value="TonB-dependent receptor, beta-barrel domain"/>
    <property type="match status" value="1"/>
</dbReference>
<dbReference type="Pfam" id="PF13715">
    <property type="entry name" value="CarbopepD_reg_2"/>
    <property type="match status" value="1"/>
</dbReference>
<dbReference type="InterPro" id="IPR023997">
    <property type="entry name" value="TonB-dep_OMP_SusC/RagA_CS"/>
</dbReference>
<dbReference type="Proteomes" id="UP001319045">
    <property type="component" value="Chromosome"/>
</dbReference>
<evidence type="ECO:0000259" key="8">
    <source>
        <dbReference type="Pfam" id="PF07715"/>
    </source>
</evidence>